<dbReference type="Gene3D" id="3.40.50.200">
    <property type="entry name" value="Peptidase S8/S53 domain"/>
    <property type="match status" value="1"/>
</dbReference>
<comment type="similarity">
    <text evidence="2 8 9">Belongs to the peptidase S8 family.</text>
</comment>
<proteinExistence type="inferred from homology"/>
<comment type="subcellular location">
    <subcellularLocation>
        <location evidence="1">Secreted</location>
    </subcellularLocation>
</comment>
<feature type="region of interest" description="Disordered" evidence="10">
    <location>
        <begin position="168"/>
        <end position="198"/>
    </location>
</feature>
<feature type="compositionally biased region" description="Gly residues" evidence="10">
    <location>
        <begin position="403"/>
        <end position="416"/>
    </location>
</feature>
<evidence type="ECO:0000256" key="4">
    <source>
        <dbReference type="ARBA" id="ARBA00022670"/>
    </source>
</evidence>
<dbReference type="InterPro" id="IPR015500">
    <property type="entry name" value="Peptidase_S8_subtilisin-rel"/>
</dbReference>
<dbReference type="Proteomes" id="UP001597034">
    <property type="component" value="Unassembled WGS sequence"/>
</dbReference>
<feature type="region of interest" description="Disordered" evidence="10">
    <location>
        <begin position="403"/>
        <end position="428"/>
    </location>
</feature>
<organism evidence="12 13">
    <name type="scientific">Haloarchaeobius litoreus</name>
    <dbReference type="NCBI Taxonomy" id="755306"/>
    <lineage>
        <taxon>Archaea</taxon>
        <taxon>Methanobacteriati</taxon>
        <taxon>Methanobacteriota</taxon>
        <taxon>Stenosarchaea group</taxon>
        <taxon>Halobacteria</taxon>
        <taxon>Halobacteriales</taxon>
        <taxon>Halorubellaceae</taxon>
        <taxon>Haloarchaeobius</taxon>
    </lineage>
</organism>
<feature type="compositionally biased region" description="Low complexity" evidence="10">
    <location>
        <begin position="417"/>
        <end position="428"/>
    </location>
</feature>
<feature type="active site" description="Charge relay system" evidence="7 8">
    <location>
        <position position="195"/>
    </location>
</feature>
<dbReference type="PROSITE" id="PS00138">
    <property type="entry name" value="SUBTILASE_SER"/>
    <property type="match status" value="1"/>
</dbReference>
<dbReference type="NCBIfam" id="TIGR01409">
    <property type="entry name" value="TAT_signal_seq"/>
    <property type="match status" value="1"/>
</dbReference>
<dbReference type="InterPro" id="IPR019546">
    <property type="entry name" value="TAT_signal_bac_arc"/>
</dbReference>
<evidence type="ECO:0000256" key="10">
    <source>
        <dbReference type="SAM" id="MobiDB-lite"/>
    </source>
</evidence>
<accession>A0ABD6DJ73</accession>
<name>A0ABD6DJ73_9EURY</name>
<dbReference type="PANTHER" id="PTHR43806:SF11">
    <property type="entry name" value="CEREVISIN-RELATED"/>
    <property type="match status" value="1"/>
</dbReference>
<dbReference type="PROSITE" id="PS00136">
    <property type="entry name" value="SUBTILASE_ASP"/>
    <property type="match status" value="1"/>
</dbReference>
<keyword evidence="6 8" id="KW-0720">Serine protease</keyword>
<evidence type="ECO:0000256" key="7">
    <source>
        <dbReference type="PIRSR" id="PIRSR615500-1"/>
    </source>
</evidence>
<reference evidence="12 13" key="1">
    <citation type="journal article" date="2019" name="Int. J. Syst. Evol. Microbiol.">
        <title>The Global Catalogue of Microorganisms (GCM) 10K type strain sequencing project: providing services to taxonomists for standard genome sequencing and annotation.</title>
        <authorList>
            <consortium name="The Broad Institute Genomics Platform"/>
            <consortium name="The Broad Institute Genome Sequencing Center for Infectious Disease"/>
            <person name="Wu L."/>
            <person name="Ma J."/>
        </authorList>
    </citation>
    <scope>NUCLEOTIDE SEQUENCE [LARGE SCALE GENOMIC DNA]</scope>
    <source>
        <strain evidence="12 13">CGMCC 1.10390</strain>
    </source>
</reference>
<dbReference type="Gene3D" id="2.60.120.380">
    <property type="match status" value="1"/>
</dbReference>
<evidence type="ECO:0000256" key="9">
    <source>
        <dbReference type="RuleBase" id="RU003355"/>
    </source>
</evidence>
<dbReference type="PROSITE" id="PS51892">
    <property type="entry name" value="SUBTILASE"/>
    <property type="match status" value="1"/>
</dbReference>
<dbReference type="InterPro" id="IPR050131">
    <property type="entry name" value="Peptidase_S8_subtilisin-like"/>
</dbReference>
<protein>
    <submittedName>
        <fullName evidence="12">S8 family peptidase</fullName>
        <ecNumber evidence="12">3.4.-.-</ecNumber>
    </submittedName>
</protein>
<keyword evidence="3" id="KW-0964">Secreted</keyword>
<evidence type="ECO:0000256" key="6">
    <source>
        <dbReference type="ARBA" id="ARBA00022825"/>
    </source>
</evidence>
<dbReference type="PRINTS" id="PR00723">
    <property type="entry name" value="SUBTILISIN"/>
</dbReference>
<keyword evidence="5 8" id="KW-0378">Hydrolase</keyword>
<dbReference type="CDD" id="cd07484">
    <property type="entry name" value="Peptidases_S8_Thermitase_like"/>
    <property type="match status" value="1"/>
</dbReference>
<dbReference type="RefSeq" id="WP_256398110.1">
    <property type="nucleotide sequence ID" value="NZ_JANHJR010000001.1"/>
</dbReference>
<dbReference type="GO" id="GO:0005576">
    <property type="term" value="C:extracellular region"/>
    <property type="evidence" value="ECO:0007669"/>
    <property type="project" value="UniProtKB-SubCell"/>
</dbReference>
<dbReference type="PROSITE" id="PS00137">
    <property type="entry name" value="SUBTILASE_HIS"/>
    <property type="match status" value="1"/>
</dbReference>
<dbReference type="PROSITE" id="PS51318">
    <property type="entry name" value="TAT"/>
    <property type="match status" value="1"/>
</dbReference>
<evidence type="ECO:0000256" key="1">
    <source>
        <dbReference type="ARBA" id="ARBA00004613"/>
    </source>
</evidence>
<feature type="active site" description="Charge relay system" evidence="7 8">
    <location>
        <position position="347"/>
    </location>
</feature>
<dbReference type="InterPro" id="IPR022398">
    <property type="entry name" value="Peptidase_S8_His-AS"/>
</dbReference>
<dbReference type="InterPro" id="IPR023828">
    <property type="entry name" value="Peptidase_S8_Ser-AS"/>
</dbReference>
<dbReference type="Pfam" id="PF00082">
    <property type="entry name" value="Peptidase_S8"/>
    <property type="match status" value="1"/>
</dbReference>
<feature type="active site" description="Charge relay system" evidence="7 8">
    <location>
        <position position="158"/>
    </location>
</feature>
<dbReference type="InterPro" id="IPR000209">
    <property type="entry name" value="Peptidase_S8/S53_dom"/>
</dbReference>
<dbReference type="InterPro" id="IPR006311">
    <property type="entry name" value="TAT_signal"/>
</dbReference>
<dbReference type="EC" id="3.4.-.-" evidence="12"/>
<keyword evidence="4 8" id="KW-0645">Protease</keyword>
<evidence type="ECO:0000259" key="11">
    <source>
        <dbReference type="Pfam" id="PF00082"/>
    </source>
</evidence>
<dbReference type="InterPro" id="IPR036852">
    <property type="entry name" value="Peptidase_S8/S53_dom_sf"/>
</dbReference>
<evidence type="ECO:0000313" key="13">
    <source>
        <dbReference type="Proteomes" id="UP001597034"/>
    </source>
</evidence>
<evidence type="ECO:0000256" key="3">
    <source>
        <dbReference type="ARBA" id="ARBA00022525"/>
    </source>
</evidence>
<evidence type="ECO:0000256" key="2">
    <source>
        <dbReference type="ARBA" id="ARBA00011073"/>
    </source>
</evidence>
<dbReference type="SUPFAM" id="SSF52743">
    <property type="entry name" value="Subtilisin-like"/>
    <property type="match status" value="1"/>
</dbReference>
<dbReference type="PANTHER" id="PTHR43806">
    <property type="entry name" value="PEPTIDASE S8"/>
    <property type="match status" value="1"/>
</dbReference>
<keyword evidence="13" id="KW-1185">Reference proteome</keyword>
<dbReference type="InterPro" id="IPR034084">
    <property type="entry name" value="Thermitase-like_dom"/>
</dbReference>
<dbReference type="AlphaFoldDB" id="A0ABD6DJ73"/>
<gene>
    <name evidence="12" type="ORF">ACFSBL_11820</name>
</gene>
<evidence type="ECO:0000256" key="8">
    <source>
        <dbReference type="PROSITE-ProRule" id="PRU01240"/>
    </source>
</evidence>
<evidence type="ECO:0000256" key="5">
    <source>
        <dbReference type="ARBA" id="ARBA00022801"/>
    </source>
</evidence>
<sequence length="524" mass="53237">MADDTQRGTNRRTFLKTTGAAASAAAFAGLTQATPGREPGAKENELLVGISSSTSMASVQRQVARDLPSDANVVHENDNLGYIAVEVRDDGPSTMDAVSSRIERQSGVRYVERNTTHYAFAQPDDPKFDQQYAPQQVGAPSAWDTTFGSEDVTVAIVDTGVDYTHPDLQSRFGTNKGSDFAGGDGDPMAPSGENHGTHVAGIASATTDNGTGVAGMSDSTLLACRALGGGSGSTADIADAVEYATDQGADIINMSLGGGGYTETMKNAVSYAVNNGSLPICAAGNDGTGSVSYPAAYDECVAVSAVDENEDLADFSQYGPNLDVAAPGVDVLSTWNDSPYNSISGTSMACPAASGVAALGKAVEPGLSATELRSKLKNTAVDIGLSAEEQGAGRVSAVDIVGGDGGGGGGGGGGDCGSTSTGGSADSSLSGYWDSESYTYTTSLDSTCQVTVSLDGPSGADFDLYVTLDGRTPTTSDYDKRSITQDSQEQVIADAVSSGQDIGILVDSYSGSGSYTVSVEELGQ</sequence>
<comment type="caution">
    <text evidence="12">The sequence shown here is derived from an EMBL/GenBank/DDBJ whole genome shotgun (WGS) entry which is preliminary data.</text>
</comment>
<evidence type="ECO:0000313" key="12">
    <source>
        <dbReference type="EMBL" id="MFD1646369.1"/>
    </source>
</evidence>
<dbReference type="InterPro" id="IPR023827">
    <property type="entry name" value="Peptidase_S8_Asp-AS"/>
</dbReference>
<feature type="domain" description="Peptidase S8/S53" evidence="11">
    <location>
        <begin position="150"/>
        <end position="393"/>
    </location>
</feature>
<dbReference type="GO" id="GO:0006508">
    <property type="term" value="P:proteolysis"/>
    <property type="evidence" value="ECO:0007669"/>
    <property type="project" value="UniProtKB-KW"/>
</dbReference>
<dbReference type="EMBL" id="JBHUDO010000002">
    <property type="protein sequence ID" value="MFD1646369.1"/>
    <property type="molecule type" value="Genomic_DNA"/>
</dbReference>
<dbReference type="GO" id="GO:0004252">
    <property type="term" value="F:serine-type endopeptidase activity"/>
    <property type="evidence" value="ECO:0007669"/>
    <property type="project" value="UniProtKB-UniRule"/>
</dbReference>